<reference evidence="2 3" key="1">
    <citation type="submission" date="2019-08" db="EMBL/GenBank/DDBJ databases">
        <title>A chromosome-level genome assembly, high-density linkage maps, and genome scans reveal the genomic architecture of hybrid incompatibilities underlying speciation via character displacement in darters (Percidae: Etheostominae).</title>
        <authorList>
            <person name="Moran R.L."/>
            <person name="Catchen J.M."/>
            <person name="Fuller R.C."/>
        </authorList>
    </citation>
    <scope>NUCLEOTIDE SEQUENCE [LARGE SCALE GENOMIC DNA]</scope>
    <source>
        <strain evidence="2">EspeVRDwgs_2016</strain>
        <tissue evidence="2">Muscle</tissue>
    </source>
</reference>
<dbReference type="AlphaFoldDB" id="A0A5J5CDC2"/>
<protein>
    <submittedName>
        <fullName evidence="2">Uncharacterized protein</fullName>
    </submittedName>
</protein>
<organism evidence="2 3">
    <name type="scientific">Etheostoma spectabile</name>
    <name type="common">orangethroat darter</name>
    <dbReference type="NCBI Taxonomy" id="54343"/>
    <lineage>
        <taxon>Eukaryota</taxon>
        <taxon>Metazoa</taxon>
        <taxon>Chordata</taxon>
        <taxon>Craniata</taxon>
        <taxon>Vertebrata</taxon>
        <taxon>Euteleostomi</taxon>
        <taxon>Actinopterygii</taxon>
        <taxon>Neopterygii</taxon>
        <taxon>Teleostei</taxon>
        <taxon>Neoteleostei</taxon>
        <taxon>Acanthomorphata</taxon>
        <taxon>Eupercaria</taxon>
        <taxon>Perciformes</taxon>
        <taxon>Percoidei</taxon>
        <taxon>Percidae</taxon>
        <taxon>Etheostomatinae</taxon>
        <taxon>Etheostoma</taxon>
    </lineage>
</organism>
<sequence length="126" mass="13317">MGCISTSEPGRRSALWEGLAPGSRPWPWPCSGWLNRLQGASSLTGWTSRPSACLTCATSLMRRSGSAGKDLHEGRNLGSGGEASGRAGRQRRKLLSGTETADQPEQSSATGLQDHPIGRGDSVHRC</sequence>
<feature type="compositionally biased region" description="Basic and acidic residues" evidence="1">
    <location>
        <begin position="116"/>
        <end position="126"/>
    </location>
</feature>
<evidence type="ECO:0000256" key="1">
    <source>
        <dbReference type="SAM" id="MobiDB-lite"/>
    </source>
</evidence>
<comment type="caution">
    <text evidence="2">The sequence shown here is derived from an EMBL/GenBank/DDBJ whole genome shotgun (WGS) entry which is preliminary data.</text>
</comment>
<keyword evidence="3" id="KW-1185">Reference proteome</keyword>
<dbReference type="Proteomes" id="UP000327493">
    <property type="component" value="Unassembled WGS sequence"/>
</dbReference>
<evidence type="ECO:0000313" key="2">
    <source>
        <dbReference type="EMBL" id="KAA8577990.1"/>
    </source>
</evidence>
<accession>A0A5J5CDC2</accession>
<proteinExistence type="predicted"/>
<feature type="compositionally biased region" description="Polar residues" evidence="1">
    <location>
        <begin position="97"/>
        <end position="111"/>
    </location>
</feature>
<dbReference type="EMBL" id="VOFY01001368">
    <property type="protein sequence ID" value="KAA8577990.1"/>
    <property type="molecule type" value="Genomic_DNA"/>
</dbReference>
<evidence type="ECO:0000313" key="3">
    <source>
        <dbReference type="Proteomes" id="UP000327493"/>
    </source>
</evidence>
<gene>
    <name evidence="2" type="ORF">FQN60_013972</name>
</gene>
<feature type="region of interest" description="Disordered" evidence="1">
    <location>
        <begin position="64"/>
        <end position="126"/>
    </location>
</feature>
<name>A0A5J5CDC2_9PERO</name>